<dbReference type="RefSeq" id="XP_040685105.1">
    <property type="nucleotide sequence ID" value="XM_040833610.1"/>
</dbReference>
<reference evidence="4" key="1">
    <citation type="journal article" date="2017" name="Genome Biol.">
        <title>Comparative genomics reveals high biological diversity and specific adaptations in the industrially and medically important fungal genus Aspergillus.</title>
        <authorList>
            <person name="de Vries R.P."/>
            <person name="Riley R."/>
            <person name="Wiebenga A."/>
            <person name="Aguilar-Osorio G."/>
            <person name="Amillis S."/>
            <person name="Uchima C.A."/>
            <person name="Anderluh G."/>
            <person name="Asadollahi M."/>
            <person name="Askin M."/>
            <person name="Barry K."/>
            <person name="Battaglia E."/>
            <person name="Bayram O."/>
            <person name="Benocci T."/>
            <person name="Braus-Stromeyer S.A."/>
            <person name="Caldana C."/>
            <person name="Canovas D."/>
            <person name="Cerqueira G.C."/>
            <person name="Chen F."/>
            <person name="Chen W."/>
            <person name="Choi C."/>
            <person name="Clum A."/>
            <person name="Dos Santos R.A."/>
            <person name="Damasio A.R."/>
            <person name="Diallinas G."/>
            <person name="Emri T."/>
            <person name="Fekete E."/>
            <person name="Flipphi M."/>
            <person name="Freyberg S."/>
            <person name="Gallo A."/>
            <person name="Gournas C."/>
            <person name="Habgood R."/>
            <person name="Hainaut M."/>
            <person name="Harispe M.L."/>
            <person name="Henrissat B."/>
            <person name="Hilden K.S."/>
            <person name="Hope R."/>
            <person name="Hossain A."/>
            <person name="Karabika E."/>
            <person name="Karaffa L."/>
            <person name="Karanyi Z."/>
            <person name="Krasevec N."/>
            <person name="Kuo A."/>
            <person name="Kusch H."/>
            <person name="LaButti K."/>
            <person name="Lagendijk E.L."/>
            <person name="Lapidus A."/>
            <person name="Levasseur A."/>
            <person name="Lindquist E."/>
            <person name="Lipzen A."/>
            <person name="Logrieco A.F."/>
            <person name="MacCabe A."/>
            <person name="Maekelae M.R."/>
            <person name="Malavazi I."/>
            <person name="Melin P."/>
            <person name="Meyer V."/>
            <person name="Mielnichuk N."/>
            <person name="Miskei M."/>
            <person name="Molnar A.P."/>
            <person name="Mule G."/>
            <person name="Ngan C.Y."/>
            <person name="Orejas M."/>
            <person name="Orosz E."/>
            <person name="Ouedraogo J.P."/>
            <person name="Overkamp K.M."/>
            <person name="Park H.-S."/>
            <person name="Perrone G."/>
            <person name="Piumi F."/>
            <person name="Punt P.J."/>
            <person name="Ram A.F."/>
            <person name="Ramon A."/>
            <person name="Rauscher S."/>
            <person name="Record E."/>
            <person name="Riano-Pachon D.M."/>
            <person name="Robert V."/>
            <person name="Roehrig J."/>
            <person name="Ruller R."/>
            <person name="Salamov A."/>
            <person name="Salih N.S."/>
            <person name="Samson R.A."/>
            <person name="Sandor E."/>
            <person name="Sanguinetti M."/>
            <person name="Schuetze T."/>
            <person name="Sepcic K."/>
            <person name="Shelest E."/>
            <person name="Sherlock G."/>
            <person name="Sophianopoulou V."/>
            <person name="Squina F.M."/>
            <person name="Sun H."/>
            <person name="Susca A."/>
            <person name="Todd R.B."/>
            <person name="Tsang A."/>
            <person name="Unkles S.E."/>
            <person name="van de Wiele N."/>
            <person name="van Rossen-Uffink D."/>
            <person name="Oliveira J.V."/>
            <person name="Vesth T.C."/>
            <person name="Visser J."/>
            <person name="Yu J.-H."/>
            <person name="Zhou M."/>
            <person name="Andersen M.R."/>
            <person name="Archer D.B."/>
            <person name="Baker S.E."/>
            <person name="Benoit I."/>
            <person name="Brakhage A.A."/>
            <person name="Braus G.H."/>
            <person name="Fischer R."/>
            <person name="Frisvad J.C."/>
            <person name="Goldman G.H."/>
            <person name="Houbraken J."/>
            <person name="Oakley B."/>
            <person name="Pocsi I."/>
            <person name="Scazzocchio C."/>
            <person name="Seiboth B."/>
            <person name="vanKuyk P.A."/>
            <person name="Wortman J."/>
            <person name="Dyer P.S."/>
            <person name="Grigoriev I.V."/>
        </authorList>
    </citation>
    <scope>NUCLEOTIDE SEQUENCE [LARGE SCALE GENOMIC DNA]</scope>
    <source>
        <strain evidence="4">DTO 134E9</strain>
    </source>
</reference>
<keyword evidence="4" id="KW-1185">Reference proteome</keyword>
<keyword evidence="2" id="KW-0732">Signal</keyword>
<feature type="signal peptide" evidence="2">
    <location>
        <begin position="1"/>
        <end position="22"/>
    </location>
</feature>
<dbReference type="VEuPathDB" id="FungiDB:ASPWEDRAFT_32065"/>
<evidence type="ECO:0000256" key="1">
    <source>
        <dbReference type="SAM" id="MobiDB-lite"/>
    </source>
</evidence>
<dbReference type="EMBL" id="KV878216">
    <property type="protein sequence ID" value="OJJ31428.1"/>
    <property type="molecule type" value="Genomic_DNA"/>
</dbReference>
<feature type="region of interest" description="Disordered" evidence="1">
    <location>
        <begin position="26"/>
        <end position="68"/>
    </location>
</feature>
<sequence>MLSIFLTRIFLLFAIFNGTVFAKKGGGSDSDGDSNGSSSGSSSGSEDGNSDSDNSSGGTGSSRCGNEPLNNALSTTYLVPRNAWNWTSQSGAYSTANPTIYDGSYFQGEGTLSYNMTDGTRCEDTKQLRILGYAWIGPQPPYPRGAQNPFIIGFKAWQSDKALSEIYTAYDHIKWDGDVCPSQPDLFRIVTTRSSASNDETSDTMNLDIFSNSTLPGAAQFNATTATGLNPPISDDVGLFRLRAGTCTSSTTDMHWPDTTSMKGSVTNTTMELTFSGSVDMNSTQYQRYGGRNEDLKVNFKLTFSGTFDSVNSTHAVDIGPADQTIAWVPNTAGSIFSAGLRYLLLWTACVQIMTLNLW</sequence>
<dbReference type="Proteomes" id="UP000184383">
    <property type="component" value="Unassembled WGS sequence"/>
</dbReference>
<evidence type="ECO:0000256" key="2">
    <source>
        <dbReference type="SAM" id="SignalP"/>
    </source>
</evidence>
<name>A0A1L9R969_ASPWE</name>
<dbReference type="AlphaFoldDB" id="A0A1L9R969"/>
<accession>A0A1L9R969</accession>
<evidence type="ECO:0000313" key="4">
    <source>
        <dbReference type="Proteomes" id="UP000184383"/>
    </source>
</evidence>
<protein>
    <submittedName>
        <fullName evidence="3">Uncharacterized protein</fullName>
    </submittedName>
</protein>
<gene>
    <name evidence="3" type="ORF">ASPWEDRAFT_32065</name>
</gene>
<dbReference type="OrthoDB" id="4869700at2759"/>
<evidence type="ECO:0000313" key="3">
    <source>
        <dbReference type="EMBL" id="OJJ31428.1"/>
    </source>
</evidence>
<dbReference type="GeneID" id="63749458"/>
<feature type="chain" id="PRO_5013381492" evidence="2">
    <location>
        <begin position="23"/>
        <end position="359"/>
    </location>
</feature>
<proteinExistence type="predicted"/>
<feature type="compositionally biased region" description="Low complexity" evidence="1">
    <location>
        <begin position="33"/>
        <end position="56"/>
    </location>
</feature>
<organism evidence="3 4">
    <name type="scientific">Aspergillus wentii DTO 134E9</name>
    <dbReference type="NCBI Taxonomy" id="1073089"/>
    <lineage>
        <taxon>Eukaryota</taxon>
        <taxon>Fungi</taxon>
        <taxon>Dikarya</taxon>
        <taxon>Ascomycota</taxon>
        <taxon>Pezizomycotina</taxon>
        <taxon>Eurotiomycetes</taxon>
        <taxon>Eurotiomycetidae</taxon>
        <taxon>Eurotiales</taxon>
        <taxon>Aspergillaceae</taxon>
        <taxon>Aspergillus</taxon>
        <taxon>Aspergillus subgen. Cremei</taxon>
    </lineage>
</organism>